<dbReference type="AlphaFoldDB" id="A0A163BBH9"/>
<dbReference type="RefSeq" id="XP_018297491.1">
    <property type="nucleotide sequence ID" value="XM_018440335.1"/>
</dbReference>
<sequence length="138" mass="15144">MQLYHLLQVLCVLWAIVQSTDGYCVYNDDSEGTSISIQADQVRLGSYSSSFKRTAMSAGDKGCCPYDNEDCCDRPERDATASLLITEDDGISLGPSVHISLQCGGWIVYGGNKADRRIQSYTHDGVLYDSPRAFTKAD</sequence>
<dbReference type="GeneID" id="29001241"/>
<evidence type="ECO:0000256" key="1">
    <source>
        <dbReference type="SAM" id="SignalP"/>
    </source>
</evidence>
<name>A0A163BBH9_PHYB8</name>
<reference evidence="3" key="1">
    <citation type="submission" date="2015-06" db="EMBL/GenBank/DDBJ databases">
        <title>Expansion of signal transduction pathways in fungi by whole-genome duplication.</title>
        <authorList>
            <consortium name="DOE Joint Genome Institute"/>
            <person name="Corrochano L.M."/>
            <person name="Kuo A."/>
            <person name="Marcet-Houben M."/>
            <person name="Polaino S."/>
            <person name="Salamov A."/>
            <person name="Villalobos J.M."/>
            <person name="Alvarez M.I."/>
            <person name="Avalos J."/>
            <person name="Benito E.P."/>
            <person name="Benoit I."/>
            <person name="Burger G."/>
            <person name="Camino L.P."/>
            <person name="Canovas D."/>
            <person name="Cerda-Olmedo E."/>
            <person name="Cheng J.-F."/>
            <person name="Dominguez A."/>
            <person name="Elias M."/>
            <person name="Eslava A.P."/>
            <person name="Glaser F."/>
            <person name="Grimwood J."/>
            <person name="Gutierrez G."/>
            <person name="Heitman J."/>
            <person name="Henrissat B."/>
            <person name="Iturriaga E.A."/>
            <person name="Lang B.F."/>
            <person name="Lavin J.L."/>
            <person name="Lee S."/>
            <person name="Li W."/>
            <person name="Lindquist E."/>
            <person name="Lopez-Garcia S."/>
            <person name="Luque E.M."/>
            <person name="Marcos A.T."/>
            <person name="Martin J."/>
            <person name="McCluskey K."/>
            <person name="Medina H.R."/>
            <person name="Miralles-Duran A."/>
            <person name="Miyazaki A."/>
            <person name="Munoz-Torres E."/>
            <person name="Oguiza J.A."/>
            <person name="Ohm R."/>
            <person name="Olmedo M."/>
            <person name="Orejas M."/>
            <person name="Ortiz-Castellanos L."/>
            <person name="Pisabarro A.G."/>
            <person name="Rodriguez-Romero J."/>
            <person name="Ruiz-Herrera J."/>
            <person name="Ruiz-Vazquez R."/>
            <person name="Sanz C."/>
            <person name="Schackwitz W."/>
            <person name="Schmutz J."/>
            <person name="Shahriari M."/>
            <person name="Shelest E."/>
            <person name="Silva-Franco F."/>
            <person name="Soanes D."/>
            <person name="Syed K."/>
            <person name="Tagua V.G."/>
            <person name="Talbot N.J."/>
            <person name="Thon M."/>
            <person name="De vries R.P."/>
            <person name="Wiebenga A."/>
            <person name="Yadav J.S."/>
            <person name="Braun E.L."/>
            <person name="Baker S."/>
            <person name="Garre V."/>
            <person name="Horwitz B."/>
            <person name="Torres-Martinez S."/>
            <person name="Idnurm A."/>
            <person name="Herrera-Estrella A."/>
            <person name="Gabaldon T."/>
            <person name="Grigoriev I.V."/>
        </authorList>
    </citation>
    <scope>NUCLEOTIDE SEQUENCE [LARGE SCALE GENOMIC DNA]</scope>
    <source>
        <strain evidence="3">NRRL 1555(-)</strain>
    </source>
</reference>
<evidence type="ECO:0000313" key="2">
    <source>
        <dbReference type="EMBL" id="OAD79451.1"/>
    </source>
</evidence>
<gene>
    <name evidence="2" type="ORF">PHYBLDRAFT_58496</name>
</gene>
<accession>A0A163BBH9</accession>
<dbReference type="VEuPathDB" id="FungiDB:PHYBLDRAFT_58496"/>
<dbReference type="Proteomes" id="UP000077315">
    <property type="component" value="Unassembled WGS sequence"/>
</dbReference>
<feature type="signal peptide" evidence="1">
    <location>
        <begin position="1"/>
        <end position="22"/>
    </location>
</feature>
<proteinExistence type="predicted"/>
<protein>
    <submittedName>
        <fullName evidence="2">Uncharacterized protein</fullName>
    </submittedName>
</protein>
<feature type="chain" id="PRO_5007841723" evidence="1">
    <location>
        <begin position="23"/>
        <end position="138"/>
    </location>
</feature>
<keyword evidence="3" id="KW-1185">Reference proteome</keyword>
<organism evidence="2 3">
    <name type="scientific">Phycomyces blakesleeanus (strain ATCC 8743b / DSM 1359 / FGSC 10004 / NBRC 33097 / NRRL 1555)</name>
    <dbReference type="NCBI Taxonomy" id="763407"/>
    <lineage>
        <taxon>Eukaryota</taxon>
        <taxon>Fungi</taxon>
        <taxon>Fungi incertae sedis</taxon>
        <taxon>Mucoromycota</taxon>
        <taxon>Mucoromycotina</taxon>
        <taxon>Mucoromycetes</taxon>
        <taxon>Mucorales</taxon>
        <taxon>Phycomycetaceae</taxon>
        <taxon>Phycomyces</taxon>
    </lineage>
</organism>
<dbReference type="EMBL" id="KV440972">
    <property type="protein sequence ID" value="OAD79451.1"/>
    <property type="molecule type" value="Genomic_DNA"/>
</dbReference>
<dbReference type="OrthoDB" id="2214014at2759"/>
<keyword evidence="1" id="KW-0732">Signal</keyword>
<dbReference type="InParanoid" id="A0A163BBH9"/>
<evidence type="ECO:0000313" key="3">
    <source>
        <dbReference type="Proteomes" id="UP000077315"/>
    </source>
</evidence>